<dbReference type="OMA" id="ETIMLLC"/>
<accession>A0A061FP16</accession>
<dbReference type="Proteomes" id="UP000026915">
    <property type="component" value="Chromosome 10"/>
</dbReference>
<keyword evidence="2" id="KW-1185">Reference proteome</keyword>
<organism evidence="1 2">
    <name type="scientific">Theobroma cacao</name>
    <name type="common">Cacao</name>
    <name type="synonym">Cocoa</name>
    <dbReference type="NCBI Taxonomy" id="3641"/>
    <lineage>
        <taxon>Eukaryota</taxon>
        <taxon>Viridiplantae</taxon>
        <taxon>Streptophyta</taxon>
        <taxon>Embryophyta</taxon>
        <taxon>Tracheophyta</taxon>
        <taxon>Spermatophyta</taxon>
        <taxon>Magnoliopsida</taxon>
        <taxon>eudicotyledons</taxon>
        <taxon>Gunneridae</taxon>
        <taxon>Pentapetalae</taxon>
        <taxon>rosids</taxon>
        <taxon>malvids</taxon>
        <taxon>Malvales</taxon>
        <taxon>Malvaceae</taxon>
        <taxon>Byttnerioideae</taxon>
        <taxon>Theobroma</taxon>
    </lineage>
</organism>
<evidence type="ECO:0000313" key="1">
    <source>
        <dbReference type="EMBL" id="EOY18811.1"/>
    </source>
</evidence>
<dbReference type="PANTHER" id="PTHR35732:SF1">
    <property type="entry name" value="OS10G0545100 PROTEIN"/>
    <property type="match status" value="1"/>
</dbReference>
<protein>
    <submittedName>
        <fullName evidence="1">Uncharacterized protein isoform 1</fullName>
    </submittedName>
</protein>
<dbReference type="Pfam" id="PF12646">
    <property type="entry name" value="DUF3783"/>
    <property type="match status" value="1"/>
</dbReference>
<dbReference type="Gramene" id="EOY18811">
    <property type="protein sequence ID" value="EOY18811"/>
    <property type="gene ID" value="TCM_043296"/>
</dbReference>
<dbReference type="InParanoid" id="A0A061FP16"/>
<sequence>MAFSVGFCQNILAKSQASLIPPVFAVSHSSVVSSLSAKNAACHHKKKLKQPRGLTRASAEGLPSELVEDSKFVPLNADDPTYGPPALLLLGFEVEEAEKDLFLRDGLVANLAMPKQLSCEEGKIRQFLKEMDGEFLEIIYCTEDMITRSLWEAVNTRQPNLEEVKKQQIPCSFNRLILFRLPETIMLLCLSEGKIVVLNLFLDEMISKSLPRICFFSGLSGEEMMMFIDAFPETGLEPAVFAALVPNSADKPVAELIDEIMGDHEMLTAQQSGST</sequence>
<dbReference type="AlphaFoldDB" id="A0A061FP16"/>
<dbReference type="EMBL" id="CM001888">
    <property type="protein sequence ID" value="EOY18811.1"/>
    <property type="molecule type" value="Genomic_DNA"/>
</dbReference>
<dbReference type="eggNOG" id="ENOG502RXJ6">
    <property type="taxonomic scope" value="Eukaryota"/>
</dbReference>
<dbReference type="FunCoup" id="A0A061FP16">
    <property type="interactions" value="1073"/>
</dbReference>
<gene>
    <name evidence="1" type="ORF">TCM_043296</name>
</gene>
<dbReference type="HOGENOM" id="CLU_088399_0_0_1"/>
<dbReference type="STRING" id="3641.A0A061FP16"/>
<name>A0A061FP16_THECC</name>
<evidence type="ECO:0000313" key="2">
    <source>
        <dbReference type="Proteomes" id="UP000026915"/>
    </source>
</evidence>
<proteinExistence type="predicted"/>
<reference evidence="1 2" key="1">
    <citation type="journal article" date="2013" name="Genome Biol.">
        <title>The genome sequence of the most widely cultivated cacao type and its use to identify candidate genes regulating pod color.</title>
        <authorList>
            <person name="Motamayor J.C."/>
            <person name="Mockaitis K."/>
            <person name="Schmutz J."/>
            <person name="Haiminen N."/>
            <person name="Iii D.L."/>
            <person name="Cornejo O."/>
            <person name="Findley S.D."/>
            <person name="Zheng P."/>
            <person name="Utro F."/>
            <person name="Royaert S."/>
            <person name="Saski C."/>
            <person name="Jenkins J."/>
            <person name="Podicheti R."/>
            <person name="Zhao M."/>
            <person name="Scheffler B.E."/>
            <person name="Stack J.C."/>
            <person name="Feltus F.A."/>
            <person name="Mustiga G.M."/>
            <person name="Amores F."/>
            <person name="Phillips W."/>
            <person name="Marelli J.P."/>
            <person name="May G.D."/>
            <person name="Shapiro H."/>
            <person name="Ma J."/>
            <person name="Bustamante C.D."/>
            <person name="Schnell R.J."/>
            <person name="Main D."/>
            <person name="Gilbert D."/>
            <person name="Parida L."/>
            <person name="Kuhn D.N."/>
        </authorList>
    </citation>
    <scope>NUCLEOTIDE SEQUENCE [LARGE SCALE GENOMIC DNA]</scope>
    <source>
        <strain evidence="2">cv. Matina 1-6</strain>
    </source>
</reference>
<dbReference type="PANTHER" id="PTHR35732">
    <property type="entry name" value="OS10G0545100 PROTEIN"/>
    <property type="match status" value="1"/>
</dbReference>
<dbReference type="InterPro" id="IPR016621">
    <property type="entry name" value="UCP014543"/>
</dbReference>